<dbReference type="GO" id="GO:0035438">
    <property type="term" value="F:cyclic-di-GMP binding"/>
    <property type="evidence" value="ECO:0007669"/>
    <property type="project" value="InterPro"/>
</dbReference>
<feature type="domain" description="PilZ" evidence="1">
    <location>
        <begin position="15"/>
        <end position="104"/>
    </location>
</feature>
<sequence>MERGAAVPKIGERAERRRECRLPVSVDGTLKARDGRWTHYGIVEDLHRFGVRARLPDADALSEGEAVFVEFALASAPDAVPGQVRWAQRCEEGGLRCGIRFDDVLSLQLPLETVTAACATLQNQMSLRGRQAFLSFLEKAVLAMHGETWAGGLFALSAEPAQQVLNTLAVRLELESLRLQKALAAYHTASLEDPLHTVMARTSDLFRELQAASGKIKEGIACLRLVQADLVLEPESYLYTVDPAKIIRRAVSSMETLCAFLGGKMGALRFQLDADGLPLLAIRPVDFRCAVNACLLGLMESALLTDGTTLTVSSLTADSWVGLSFGHGGFRMLEADEVTIFPDVVPLSEKTGQRDEATLLRFSHAILPLREYGAILHIRAESGRNRVQLRLPSAHVFAAGKLKSSATPLS</sequence>
<dbReference type="InterPro" id="IPR009875">
    <property type="entry name" value="PilZ_domain"/>
</dbReference>
<accession>A0A832EKP0</accession>
<dbReference type="EMBL" id="DSTK01000041">
    <property type="protein sequence ID" value="HFK98605.1"/>
    <property type="molecule type" value="Genomic_DNA"/>
</dbReference>
<name>A0A832EKP0_9BACT</name>
<dbReference type="AlphaFoldDB" id="A0A832EKP0"/>
<evidence type="ECO:0000313" key="2">
    <source>
        <dbReference type="EMBL" id="HFK98605.1"/>
    </source>
</evidence>
<organism evidence="2">
    <name type="scientific">Desulfacinum infernum</name>
    <dbReference type="NCBI Taxonomy" id="35837"/>
    <lineage>
        <taxon>Bacteria</taxon>
        <taxon>Pseudomonadati</taxon>
        <taxon>Thermodesulfobacteriota</taxon>
        <taxon>Syntrophobacteria</taxon>
        <taxon>Syntrophobacterales</taxon>
        <taxon>Syntrophobacteraceae</taxon>
        <taxon>Desulfacinum</taxon>
    </lineage>
</organism>
<evidence type="ECO:0000259" key="1">
    <source>
        <dbReference type="Pfam" id="PF07238"/>
    </source>
</evidence>
<dbReference type="SUPFAM" id="SSF141371">
    <property type="entry name" value="PilZ domain-like"/>
    <property type="match status" value="1"/>
</dbReference>
<comment type="caution">
    <text evidence="2">The sequence shown here is derived from an EMBL/GenBank/DDBJ whole genome shotgun (WGS) entry which is preliminary data.</text>
</comment>
<reference evidence="2" key="1">
    <citation type="journal article" date="2020" name="mSystems">
        <title>Genome- and Community-Level Interaction Insights into Carbon Utilization and Element Cycling Functions of Hydrothermarchaeota in Hydrothermal Sediment.</title>
        <authorList>
            <person name="Zhou Z."/>
            <person name="Liu Y."/>
            <person name="Xu W."/>
            <person name="Pan J."/>
            <person name="Luo Z.H."/>
            <person name="Li M."/>
        </authorList>
    </citation>
    <scope>NUCLEOTIDE SEQUENCE [LARGE SCALE GENOMIC DNA]</scope>
    <source>
        <strain evidence="2">SpSt-456</strain>
    </source>
</reference>
<protein>
    <submittedName>
        <fullName evidence="2">PilZ domain-containing protein</fullName>
    </submittedName>
</protein>
<dbReference type="Pfam" id="PF07238">
    <property type="entry name" value="PilZ"/>
    <property type="match status" value="1"/>
</dbReference>
<proteinExistence type="predicted"/>
<dbReference type="Gene3D" id="2.40.10.220">
    <property type="entry name" value="predicted glycosyltransferase like domains"/>
    <property type="match status" value="1"/>
</dbReference>
<gene>
    <name evidence="2" type="ORF">ENS06_14930</name>
</gene>